<evidence type="ECO:0000313" key="3">
    <source>
        <dbReference type="Proteomes" id="UP000236161"/>
    </source>
</evidence>
<proteinExistence type="predicted"/>
<keyword evidence="3" id="KW-1185">Reference proteome</keyword>
<keyword evidence="1" id="KW-0732">Signal</keyword>
<gene>
    <name evidence="2" type="ORF">AXF42_Ash000309</name>
</gene>
<evidence type="ECO:0000256" key="1">
    <source>
        <dbReference type="SAM" id="SignalP"/>
    </source>
</evidence>
<reference evidence="2 3" key="1">
    <citation type="journal article" date="2017" name="Nature">
        <title>The Apostasia genome and the evolution of orchids.</title>
        <authorList>
            <person name="Zhang G.Q."/>
            <person name="Liu K.W."/>
            <person name="Li Z."/>
            <person name="Lohaus R."/>
            <person name="Hsiao Y.Y."/>
            <person name="Niu S.C."/>
            <person name="Wang J.Y."/>
            <person name="Lin Y.C."/>
            <person name="Xu Q."/>
            <person name="Chen L.J."/>
            <person name="Yoshida K."/>
            <person name="Fujiwara S."/>
            <person name="Wang Z.W."/>
            <person name="Zhang Y.Q."/>
            <person name="Mitsuda N."/>
            <person name="Wang M."/>
            <person name="Liu G.H."/>
            <person name="Pecoraro L."/>
            <person name="Huang H.X."/>
            <person name="Xiao X.J."/>
            <person name="Lin M."/>
            <person name="Wu X.Y."/>
            <person name="Wu W.L."/>
            <person name="Chen Y.Y."/>
            <person name="Chang S.B."/>
            <person name="Sakamoto S."/>
            <person name="Ohme-Takagi M."/>
            <person name="Yagi M."/>
            <person name="Zeng S.J."/>
            <person name="Shen C.Y."/>
            <person name="Yeh C.M."/>
            <person name="Luo Y.B."/>
            <person name="Tsai W.C."/>
            <person name="Van de Peer Y."/>
            <person name="Liu Z.J."/>
        </authorList>
    </citation>
    <scope>NUCLEOTIDE SEQUENCE [LARGE SCALE GENOMIC DNA]</scope>
    <source>
        <strain evidence="3">cv. Shenzhen</strain>
        <tissue evidence="2">Stem</tissue>
    </source>
</reference>
<feature type="chain" id="PRO_5014115088" evidence="1">
    <location>
        <begin position="20"/>
        <end position="134"/>
    </location>
</feature>
<organism evidence="2 3">
    <name type="scientific">Apostasia shenzhenica</name>
    <dbReference type="NCBI Taxonomy" id="1088818"/>
    <lineage>
        <taxon>Eukaryota</taxon>
        <taxon>Viridiplantae</taxon>
        <taxon>Streptophyta</taxon>
        <taxon>Embryophyta</taxon>
        <taxon>Tracheophyta</taxon>
        <taxon>Spermatophyta</taxon>
        <taxon>Magnoliopsida</taxon>
        <taxon>Liliopsida</taxon>
        <taxon>Asparagales</taxon>
        <taxon>Orchidaceae</taxon>
        <taxon>Apostasioideae</taxon>
        <taxon>Apostasia</taxon>
    </lineage>
</organism>
<protein>
    <submittedName>
        <fullName evidence="2">Uncharacterized protein</fullName>
    </submittedName>
</protein>
<dbReference type="AlphaFoldDB" id="A0A2I0AG31"/>
<feature type="signal peptide" evidence="1">
    <location>
        <begin position="1"/>
        <end position="19"/>
    </location>
</feature>
<evidence type="ECO:0000313" key="2">
    <source>
        <dbReference type="EMBL" id="PKA54475.1"/>
    </source>
</evidence>
<dbReference type="EMBL" id="KZ451982">
    <property type="protein sequence ID" value="PKA54475.1"/>
    <property type="molecule type" value="Genomic_DNA"/>
</dbReference>
<sequence>MAASTHHLLLALLLLGTSAATIRARMSWIPVTDEHLIQTITELAVQAYNVFVLPTSSTLVAVADPELVLKDPTFHGQVDSYAVTFQGFLLYRSWHRPSTPEIAIQILIKVVAGRPLIPENVIPQSIELYVVGEP</sequence>
<dbReference type="Proteomes" id="UP000236161">
    <property type="component" value="Unassembled WGS sequence"/>
</dbReference>
<name>A0A2I0AG31_9ASPA</name>
<accession>A0A2I0AG31</accession>